<dbReference type="KEGG" id="soe:110798823"/>
<reference evidence="1" key="1">
    <citation type="journal article" date="2021" name="Nat. Commun.">
        <title>Genomic analyses provide insights into spinach domestication and the genetic basis of agronomic traits.</title>
        <authorList>
            <person name="Cai X."/>
            <person name="Sun X."/>
            <person name="Xu C."/>
            <person name="Sun H."/>
            <person name="Wang X."/>
            <person name="Ge C."/>
            <person name="Zhang Z."/>
            <person name="Wang Q."/>
            <person name="Fei Z."/>
            <person name="Jiao C."/>
            <person name="Wang Q."/>
        </authorList>
    </citation>
    <scope>NUCLEOTIDE SEQUENCE [LARGE SCALE GENOMIC DNA]</scope>
    <source>
        <strain evidence="1">cv. Varoflay</strain>
    </source>
</reference>
<evidence type="ECO:0000313" key="2">
    <source>
        <dbReference type="RefSeq" id="XP_021859716.1"/>
    </source>
</evidence>
<dbReference type="Gene3D" id="3.40.50.300">
    <property type="entry name" value="P-loop containing nucleotide triphosphate hydrolases"/>
    <property type="match status" value="1"/>
</dbReference>
<protein>
    <recommendedName>
        <fullName evidence="3">BAH domain-containing protein</fullName>
    </recommendedName>
</protein>
<dbReference type="Proteomes" id="UP000813463">
    <property type="component" value="Chromosome 4"/>
</dbReference>
<evidence type="ECO:0008006" key="3">
    <source>
        <dbReference type="Google" id="ProtNLM"/>
    </source>
</evidence>
<sequence>MNQNHPTNSNEEDEQVEKLIQTLPRVSLRGSSFKMIEYEGFYYYNEDDIPTLTNAINFQKHFVARDTDIFIISPAKTDSGCRILYICRSCFDTLTSFVEVGMPFSPQEENDGIIQQIIY</sequence>
<dbReference type="RefSeq" id="XP_021859716.1">
    <property type="nucleotide sequence ID" value="XM_022004024.2"/>
</dbReference>
<evidence type="ECO:0000313" key="1">
    <source>
        <dbReference type="Proteomes" id="UP000813463"/>
    </source>
</evidence>
<dbReference type="AlphaFoldDB" id="A0A9R0J1W6"/>
<organism evidence="1 2">
    <name type="scientific">Spinacia oleracea</name>
    <name type="common">Spinach</name>
    <dbReference type="NCBI Taxonomy" id="3562"/>
    <lineage>
        <taxon>Eukaryota</taxon>
        <taxon>Viridiplantae</taxon>
        <taxon>Streptophyta</taxon>
        <taxon>Embryophyta</taxon>
        <taxon>Tracheophyta</taxon>
        <taxon>Spermatophyta</taxon>
        <taxon>Magnoliopsida</taxon>
        <taxon>eudicotyledons</taxon>
        <taxon>Gunneridae</taxon>
        <taxon>Pentapetalae</taxon>
        <taxon>Caryophyllales</taxon>
        <taxon>Chenopodiaceae</taxon>
        <taxon>Chenopodioideae</taxon>
        <taxon>Anserineae</taxon>
        <taxon>Spinacia</taxon>
    </lineage>
</organism>
<accession>A0A9R0J1W6</accession>
<keyword evidence="1" id="KW-1185">Reference proteome</keyword>
<name>A0A9R0J1W6_SPIOL</name>
<reference evidence="2" key="2">
    <citation type="submission" date="2025-08" db="UniProtKB">
        <authorList>
            <consortium name="RefSeq"/>
        </authorList>
    </citation>
    <scope>IDENTIFICATION</scope>
    <source>
        <tissue evidence="2">Leaf</tissue>
    </source>
</reference>
<proteinExistence type="predicted"/>
<dbReference type="InterPro" id="IPR027417">
    <property type="entry name" value="P-loop_NTPase"/>
</dbReference>
<gene>
    <name evidence="2" type="primary">LOC110798823</name>
</gene>
<dbReference type="GeneID" id="110798823"/>